<dbReference type="RefSeq" id="WP_005965819.1">
    <property type="nucleotide sequence ID" value="NZ_AFOC01000103.1"/>
</dbReference>
<evidence type="ECO:0000313" key="2">
    <source>
        <dbReference type="Proteomes" id="UP000004491"/>
    </source>
</evidence>
<dbReference type="EMBL" id="AFOC01000103">
    <property type="protein sequence ID" value="EGV50169.1"/>
    <property type="molecule type" value="Genomic_DNA"/>
</dbReference>
<name>G2DGU9_9GAMM</name>
<comment type="caution">
    <text evidence="1">The sequence shown here is derived from an EMBL/GenBank/DDBJ whole genome shotgun (WGS) entry which is preliminary data.</text>
</comment>
<evidence type="ECO:0000313" key="1">
    <source>
        <dbReference type="EMBL" id="EGV50169.1"/>
    </source>
</evidence>
<protein>
    <submittedName>
        <fullName evidence="1">Uncharacterized protein</fullName>
    </submittedName>
</protein>
<proteinExistence type="predicted"/>
<dbReference type="Proteomes" id="UP000004491">
    <property type="component" value="Unassembled WGS sequence"/>
</dbReference>
<reference evidence="1" key="1">
    <citation type="journal article" date="2011" name="ISME J.">
        <title>The endosymbionts of the deep-sea tubeworms Riftia pachyptila and Tevnia jerichonana share an identical physiology as revealed by proteogenomic analyses.</title>
        <authorList>
            <person name="Gardebrecht A."/>
            <person name="Markert S."/>
            <person name="Felbeck H."/>
            <person name="Thuermer A."/>
            <person name="Albrecht D."/>
            <person name="Wollherr A."/>
            <person name="Kabisch J."/>
            <person name="Lehmann R."/>
            <person name="Daniel R."/>
            <person name="Liesegang H."/>
            <person name="Hecker M."/>
            <person name="Sievert S.M."/>
            <person name="Schweder T."/>
        </authorList>
    </citation>
    <scope>NUCLEOTIDE SEQUENCE [LARGE SCALE GENOMIC DNA]</scope>
</reference>
<dbReference type="AlphaFoldDB" id="G2DGU9"/>
<sequence length="148" mass="16162">MMGAKALERIDDRLNAIQPVLEAALPGRLVERGFTPYETRSQPELLQGVVNLVASDEGHYNAARGMAAREGTLQLVLSCHLQVEEAQTSAELQQAEIDLAEQIKAFVRGGVQGMSLSLESLQLSRQLEHPYGWVVAFINIRPPAAATQ</sequence>
<organism evidence="1 2">
    <name type="scientific">endosymbiont of Riftia pachyptila</name>
    <name type="common">vent Ph05</name>
    <dbReference type="NCBI Taxonomy" id="1048808"/>
    <lineage>
        <taxon>Bacteria</taxon>
        <taxon>Pseudomonadati</taxon>
        <taxon>Pseudomonadota</taxon>
        <taxon>Gammaproteobacteria</taxon>
        <taxon>sulfur-oxidizing symbionts</taxon>
    </lineage>
</organism>
<keyword evidence="2" id="KW-1185">Reference proteome</keyword>
<accession>G2DGU9</accession>
<gene>
    <name evidence="1" type="ORF">Rifp1Sym_dx00140</name>
</gene>